<dbReference type="Gene3D" id="2.60.40.1120">
    <property type="entry name" value="Carboxypeptidase-like, regulatory domain"/>
    <property type="match status" value="1"/>
</dbReference>
<evidence type="ECO:0000259" key="8">
    <source>
        <dbReference type="Pfam" id="PF07715"/>
    </source>
</evidence>
<dbReference type="Gene3D" id="2.40.170.20">
    <property type="entry name" value="TonB-dependent receptor, beta-barrel domain"/>
    <property type="match status" value="1"/>
</dbReference>
<dbReference type="Pfam" id="PF13715">
    <property type="entry name" value="CarbopepD_reg_2"/>
    <property type="match status" value="1"/>
</dbReference>
<dbReference type="Proteomes" id="UP000260862">
    <property type="component" value="Unassembled WGS sequence"/>
</dbReference>
<dbReference type="InterPro" id="IPR023996">
    <property type="entry name" value="TonB-dep_OMP_SusC/RagA"/>
</dbReference>
<dbReference type="InterPro" id="IPR008969">
    <property type="entry name" value="CarboxyPept-like_regulatory"/>
</dbReference>
<dbReference type="PROSITE" id="PS52016">
    <property type="entry name" value="TONB_DEPENDENT_REC_3"/>
    <property type="match status" value="1"/>
</dbReference>
<dbReference type="NCBIfam" id="TIGR04057">
    <property type="entry name" value="SusC_RagA_signa"/>
    <property type="match status" value="1"/>
</dbReference>
<keyword evidence="5 7" id="KW-0472">Membrane</keyword>
<name>A0A3E4WJZ1_9BACT</name>
<keyword evidence="2 7" id="KW-0813">Transport</keyword>
<dbReference type="EMBL" id="QSTF01000003">
    <property type="protein sequence ID" value="RGM42568.1"/>
    <property type="molecule type" value="Genomic_DNA"/>
</dbReference>
<proteinExistence type="inferred from homology"/>
<evidence type="ECO:0000313" key="9">
    <source>
        <dbReference type="EMBL" id="RGK57970.1"/>
    </source>
</evidence>
<evidence type="ECO:0000313" key="11">
    <source>
        <dbReference type="Proteomes" id="UP000260780"/>
    </source>
</evidence>
<evidence type="ECO:0000313" key="12">
    <source>
        <dbReference type="Proteomes" id="UP000260862"/>
    </source>
</evidence>
<evidence type="ECO:0000256" key="2">
    <source>
        <dbReference type="ARBA" id="ARBA00022448"/>
    </source>
</evidence>
<protein>
    <submittedName>
        <fullName evidence="10">SusC/RagA family TonB-linked outer membrane protein</fullName>
    </submittedName>
</protein>
<evidence type="ECO:0000313" key="10">
    <source>
        <dbReference type="EMBL" id="RGM42568.1"/>
    </source>
</evidence>
<comment type="caution">
    <text evidence="10">The sequence shown here is derived from an EMBL/GenBank/DDBJ whole genome shotgun (WGS) entry which is preliminary data.</text>
</comment>
<keyword evidence="3 7" id="KW-1134">Transmembrane beta strand</keyword>
<dbReference type="InterPro" id="IPR037066">
    <property type="entry name" value="Plug_dom_sf"/>
</dbReference>
<evidence type="ECO:0000256" key="5">
    <source>
        <dbReference type="ARBA" id="ARBA00023136"/>
    </source>
</evidence>
<dbReference type="GO" id="GO:0009279">
    <property type="term" value="C:cell outer membrane"/>
    <property type="evidence" value="ECO:0007669"/>
    <property type="project" value="UniProtKB-SubCell"/>
</dbReference>
<evidence type="ECO:0000256" key="6">
    <source>
        <dbReference type="ARBA" id="ARBA00023237"/>
    </source>
</evidence>
<comment type="similarity">
    <text evidence="7">Belongs to the TonB-dependent receptor family.</text>
</comment>
<sequence>MRKCVLQDWWTKFSCRIWVGLMWLLLPFSVTAQHTSLQLSLLNRPLAEFIQAVETQTDFKFFYEEGQVDTTCPVTVKLQNGDVKEALRQALEYTAISWSMSDKRIMLVRKQAPSGENTQKREFKGQVLDEAGMPVIGANVSVKGTSVGTITDLDGNYSFMAPEGSVLVVSYIGYATQEFSCTKGECPVVRLKEDSKVLDDVVVVGYGTVKKRDLTGSVSSVKGEDLDLGGMASVGHALSGKAAGLYVKRNSAQPGGGLDILVRGAGSVNAGNDPLYIVDGFPIAKLDQANGGDAKMDPGTQGILNFLNPNDVESIEVLKDASATSIYGARAANGVVIITTKRGKQGKAKVDYSYSYSLQKYADKYDLLNLKEWMIEKNRTTWEGWLWDNKVAPWGTKTLEEARQNPYNGIQYQQPYTDEEIAQAGLGTDWLGLITRNGQIQEHNVSIQGGSENTQYMLSFNYYNHKGIIKNSGMTRYTAKANIDQKFLDIFKVGLNMVLTRIDNDNTQLGAGEFENSGIIRSALQMGPNIEAYDEETGTYPINPLIGTQPNPYSLLNNIDEGRIDRLLGNVFLEARPVEGLTLRLNAGIDHANIGRNTYQPRTTLNGEKNGGVAYIYNTANNQYLLEATATYQLTFNQIHNLNLLAGTSYEKFNYDASELGNNNFVTDGFGWKNIASGAGTKIVKSAATENKMLSYFFRLGYVLHDRYLLTATLRADGASVFARNNKWGYFPSVALGWNVNQEKFLRNVDWLSNLKLRLSWGQTGNADISTNAFASYQAANGWVGADHNPVTAVTKAKLENPDLKWETTTEWNFGLDFGFLKDRITGSVDVYQRVISDLLNYKPLNSYQEVKQIMANIGKTQSRGIEVTLNTRNIVTKDFFWGTTLTYAKYEDRWKERTPDWKPNVYESVDDPIRPIYARRADHILQVGEAPPAAQPDLLPGQIVIKDVDGYKRDSNGNPMVDEQGRFVRTGKADGIIDEADTQLIGSVDPGWMGSLTNTFRYKGFDFSFSLNGMFDRIMEDPTEMDFGLLGNNIATSGYNALKVIKNRWTPENPSVTRPSSFYNTGHNYTYGDFFYQKAWFIRLQTISLGYTLPKSWIAKAKVLSSVRLNVSANNLFIITPYKGLDPETDSYAAAYPNARTFSFGVNVSF</sequence>
<keyword evidence="4 7" id="KW-0812">Transmembrane</keyword>
<dbReference type="FunFam" id="2.170.130.10:FF:000008">
    <property type="entry name" value="SusC/RagA family TonB-linked outer membrane protein"/>
    <property type="match status" value="1"/>
</dbReference>
<dbReference type="InterPro" id="IPR012910">
    <property type="entry name" value="Plug_dom"/>
</dbReference>
<dbReference type="Proteomes" id="UP000260780">
    <property type="component" value="Unassembled WGS sequence"/>
</dbReference>
<keyword evidence="6 7" id="KW-0998">Cell outer membrane</keyword>
<organism evidence="10 11">
    <name type="scientific">Phocaeicola plebeius</name>
    <dbReference type="NCBI Taxonomy" id="310297"/>
    <lineage>
        <taxon>Bacteria</taxon>
        <taxon>Pseudomonadati</taxon>
        <taxon>Bacteroidota</taxon>
        <taxon>Bacteroidia</taxon>
        <taxon>Bacteroidales</taxon>
        <taxon>Bacteroidaceae</taxon>
        <taxon>Phocaeicola</taxon>
    </lineage>
</organism>
<dbReference type="InterPro" id="IPR036942">
    <property type="entry name" value="Beta-barrel_TonB_sf"/>
</dbReference>
<dbReference type="SUPFAM" id="SSF56935">
    <property type="entry name" value="Porins"/>
    <property type="match status" value="1"/>
</dbReference>
<evidence type="ECO:0000256" key="4">
    <source>
        <dbReference type="ARBA" id="ARBA00022692"/>
    </source>
</evidence>
<accession>A0A3E4WJZ1</accession>
<dbReference type="InterPro" id="IPR023997">
    <property type="entry name" value="TonB-dep_OMP_SusC/RagA_CS"/>
</dbReference>
<comment type="subcellular location">
    <subcellularLocation>
        <location evidence="1 7">Cell outer membrane</location>
        <topology evidence="1 7">Multi-pass membrane protein</topology>
    </subcellularLocation>
</comment>
<gene>
    <name evidence="10" type="ORF">DXC17_02045</name>
    <name evidence="9" type="ORF">DXD04_01520</name>
</gene>
<dbReference type="AlphaFoldDB" id="A0A3E4WJZ1"/>
<dbReference type="Pfam" id="PF07715">
    <property type="entry name" value="Plug"/>
    <property type="match status" value="1"/>
</dbReference>
<keyword evidence="12" id="KW-1185">Reference proteome</keyword>
<feature type="domain" description="TonB-dependent receptor plug" evidence="8">
    <location>
        <begin position="210"/>
        <end position="335"/>
    </location>
</feature>
<evidence type="ECO:0000256" key="3">
    <source>
        <dbReference type="ARBA" id="ARBA00022452"/>
    </source>
</evidence>
<dbReference type="FunFam" id="2.60.40.1120:FF:000003">
    <property type="entry name" value="Outer membrane protein Omp121"/>
    <property type="match status" value="1"/>
</dbReference>
<dbReference type="Gene3D" id="2.170.130.10">
    <property type="entry name" value="TonB-dependent receptor, plug domain"/>
    <property type="match status" value="1"/>
</dbReference>
<dbReference type="EMBL" id="QSQT01000002">
    <property type="protein sequence ID" value="RGK57970.1"/>
    <property type="molecule type" value="Genomic_DNA"/>
</dbReference>
<reference evidence="11 12" key="1">
    <citation type="submission" date="2018-08" db="EMBL/GenBank/DDBJ databases">
        <title>A genome reference for cultivated species of the human gut microbiota.</title>
        <authorList>
            <person name="Zou Y."/>
            <person name="Xue W."/>
            <person name="Luo G."/>
        </authorList>
    </citation>
    <scope>NUCLEOTIDE SEQUENCE [LARGE SCALE GENOMIC DNA]</scope>
    <source>
        <strain evidence="10 11">OM08-14</strain>
        <strain evidence="9 12">TF10-3AC</strain>
    </source>
</reference>
<dbReference type="InterPro" id="IPR039426">
    <property type="entry name" value="TonB-dep_rcpt-like"/>
</dbReference>
<evidence type="ECO:0000256" key="7">
    <source>
        <dbReference type="PROSITE-ProRule" id="PRU01360"/>
    </source>
</evidence>
<dbReference type="NCBIfam" id="TIGR04056">
    <property type="entry name" value="OMP_RagA_SusC"/>
    <property type="match status" value="1"/>
</dbReference>
<evidence type="ECO:0000256" key="1">
    <source>
        <dbReference type="ARBA" id="ARBA00004571"/>
    </source>
</evidence>
<dbReference type="SUPFAM" id="SSF49464">
    <property type="entry name" value="Carboxypeptidase regulatory domain-like"/>
    <property type="match status" value="1"/>
</dbReference>